<dbReference type="Proteomes" id="UP001217089">
    <property type="component" value="Unassembled WGS sequence"/>
</dbReference>
<sequence length="159" mass="18622">MSDSSKFFFQSGLHFISGPVPISWVYVIAGTDPTEFLACIVDRKEDKTSLYVRGDDMCNFPSRDLCEKLMPVKFLPYTAEVSSTKLRKEMYNSSKFGPHVNHEDHAINKINNIIYYTNRYTKIYKYKVLSHVYMTSITLNQYYQKSMNGLLFFVEKQNY</sequence>
<evidence type="ECO:0000313" key="1">
    <source>
        <dbReference type="EMBL" id="KAJ8307668.1"/>
    </source>
</evidence>
<accession>A0ABQ9ER23</accession>
<keyword evidence="2" id="KW-1185">Reference proteome</keyword>
<reference evidence="1 2" key="1">
    <citation type="submission" date="2022-12" db="EMBL/GenBank/DDBJ databases">
        <title>Chromosome-level genome of Tegillarca granosa.</title>
        <authorList>
            <person name="Kim J."/>
        </authorList>
    </citation>
    <scope>NUCLEOTIDE SEQUENCE [LARGE SCALE GENOMIC DNA]</scope>
    <source>
        <strain evidence="1">Teg-2019</strain>
        <tissue evidence="1">Adductor muscle</tissue>
    </source>
</reference>
<dbReference type="EMBL" id="JARBDR010000760">
    <property type="protein sequence ID" value="KAJ8307668.1"/>
    <property type="molecule type" value="Genomic_DNA"/>
</dbReference>
<proteinExistence type="predicted"/>
<name>A0ABQ9ER23_TEGGR</name>
<organism evidence="1 2">
    <name type="scientific">Tegillarca granosa</name>
    <name type="common">Malaysian cockle</name>
    <name type="synonym">Anadara granosa</name>
    <dbReference type="NCBI Taxonomy" id="220873"/>
    <lineage>
        <taxon>Eukaryota</taxon>
        <taxon>Metazoa</taxon>
        <taxon>Spiralia</taxon>
        <taxon>Lophotrochozoa</taxon>
        <taxon>Mollusca</taxon>
        <taxon>Bivalvia</taxon>
        <taxon>Autobranchia</taxon>
        <taxon>Pteriomorphia</taxon>
        <taxon>Arcoida</taxon>
        <taxon>Arcoidea</taxon>
        <taxon>Arcidae</taxon>
        <taxon>Tegillarca</taxon>
    </lineage>
</organism>
<evidence type="ECO:0000313" key="2">
    <source>
        <dbReference type="Proteomes" id="UP001217089"/>
    </source>
</evidence>
<gene>
    <name evidence="1" type="ORF">KUTeg_014782</name>
</gene>
<protein>
    <submittedName>
        <fullName evidence="1">Uncharacterized protein</fullName>
    </submittedName>
</protein>
<comment type="caution">
    <text evidence="1">The sequence shown here is derived from an EMBL/GenBank/DDBJ whole genome shotgun (WGS) entry which is preliminary data.</text>
</comment>